<feature type="transmembrane region" description="Helical" evidence="11 12">
    <location>
        <begin position="172"/>
        <end position="194"/>
    </location>
</feature>
<organism evidence="16 17">
    <name type="scientific">Purpureocillium lilacinum</name>
    <name type="common">Paecilomyces lilacinus</name>
    <dbReference type="NCBI Taxonomy" id="33203"/>
    <lineage>
        <taxon>Eukaryota</taxon>
        <taxon>Fungi</taxon>
        <taxon>Dikarya</taxon>
        <taxon>Ascomycota</taxon>
        <taxon>Pezizomycotina</taxon>
        <taxon>Sordariomycetes</taxon>
        <taxon>Hypocreomycetidae</taxon>
        <taxon>Hypocreales</taxon>
        <taxon>Ophiocordycipitaceae</taxon>
        <taxon>Purpureocillium</taxon>
    </lineage>
</organism>
<evidence type="ECO:0000259" key="14">
    <source>
        <dbReference type="Pfam" id="PF01529"/>
    </source>
</evidence>
<feature type="transmembrane region" description="Helical" evidence="11 12">
    <location>
        <begin position="45"/>
        <end position="63"/>
    </location>
</feature>
<dbReference type="GO" id="GO:0019706">
    <property type="term" value="F:protein-cysteine S-palmitoyltransferase activity"/>
    <property type="evidence" value="ECO:0007669"/>
    <property type="project" value="UniProtKB-UniRule"/>
</dbReference>
<comment type="similarity">
    <text evidence="11">Belongs to the DHHC palmitoyltransferase family. PFA4 subfamily.</text>
</comment>
<dbReference type="STRING" id="33203.A0A179GYT6"/>
<keyword evidence="5 11" id="KW-1133">Transmembrane helix</keyword>
<feature type="transmembrane region" description="Helical" evidence="11 12">
    <location>
        <begin position="133"/>
        <end position="152"/>
    </location>
</feature>
<comment type="caution">
    <text evidence="16">The sequence shown here is derived from an EMBL/GenBank/DDBJ whole genome shotgun (WGS) entry which is preliminary data.</text>
</comment>
<evidence type="ECO:0000256" key="7">
    <source>
        <dbReference type="ARBA" id="ARBA00023139"/>
    </source>
</evidence>
<feature type="compositionally biased region" description="Basic and acidic residues" evidence="13">
    <location>
        <begin position="324"/>
        <end position="348"/>
    </location>
</feature>
<evidence type="ECO:0000256" key="2">
    <source>
        <dbReference type="ARBA" id="ARBA00022679"/>
    </source>
</evidence>
<comment type="subcellular location">
    <subcellularLocation>
        <location evidence="11">Endoplasmic reticulum membrane</location>
        <topology evidence="11">Multi-pass membrane protein</topology>
    </subcellularLocation>
    <subcellularLocation>
        <location evidence="1">Membrane</location>
        <topology evidence="1">Multi-pass membrane protein</topology>
    </subcellularLocation>
</comment>
<evidence type="ECO:0000256" key="9">
    <source>
        <dbReference type="ARBA" id="ARBA00023315"/>
    </source>
</evidence>
<dbReference type="PANTHER" id="PTHR12246">
    <property type="entry name" value="PALMITOYLTRANSFERASE ZDHHC16"/>
    <property type="match status" value="1"/>
</dbReference>
<evidence type="ECO:0000256" key="13">
    <source>
        <dbReference type="SAM" id="MobiDB-lite"/>
    </source>
</evidence>
<keyword evidence="3 11" id="KW-0812">Transmembrane</keyword>
<comment type="function">
    <text evidence="11">Mediates the reversible addition of palmitate to target proteins, thereby regulating their membrane association and biological function.</text>
</comment>
<feature type="domain" description="Palmitoyltransferase DHHC" evidence="14">
    <location>
        <begin position="82"/>
        <end position="211"/>
    </location>
</feature>
<proteinExistence type="inferred from homology"/>
<evidence type="ECO:0000313" key="17">
    <source>
        <dbReference type="Proteomes" id="UP000078340"/>
    </source>
</evidence>
<feature type="compositionally biased region" description="Acidic residues" evidence="13">
    <location>
        <begin position="362"/>
        <end position="378"/>
    </location>
</feature>
<evidence type="ECO:0000256" key="4">
    <source>
        <dbReference type="ARBA" id="ARBA00022824"/>
    </source>
</evidence>
<dbReference type="Pfam" id="PF01529">
    <property type="entry name" value="DHHC"/>
    <property type="match status" value="1"/>
</dbReference>
<reference evidence="16 17" key="1">
    <citation type="submission" date="2016-02" db="EMBL/GenBank/DDBJ databases">
        <title>Biosynthesis of antibiotic leucinostatins and their inhibition on Phytophthora in bio-control Purpureocillium lilacinum.</title>
        <authorList>
            <person name="Wang G."/>
            <person name="Liu Z."/>
            <person name="Lin R."/>
            <person name="Li E."/>
            <person name="Mao Z."/>
            <person name="Ling J."/>
            <person name="Yin W."/>
            <person name="Xie B."/>
        </authorList>
    </citation>
    <scope>NUCLEOTIDE SEQUENCE [LARGE SCALE GENOMIC DNA]</scope>
    <source>
        <strain evidence="15">PLBJ-1</strain>
        <strain evidence="16">PLFJ-1</strain>
    </source>
</reference>
<dbReference type="EMBL" id="LSBI01000008">
    <property type="protein sequence ID" value="OAQ83146.1"/>
    <property type="molecule type" value="Genomic_DNA"/>
</dbReference>
<evidence type="ECO:0000256" key="10">
    <source>
        <dbReference type="ARBA" id="ARBA00048048"/>
    </source>
</evidence>
<keyword evidence="2 11" id="KW-0808">Transferase</keyword>
<feature type="compositionally biased region" description="Acidic residues" evidence="13">
    <location>
        <begin position="400"/>
        <end position="409"/>
    </location>
</feature>
<evidence type="ECO:0000313" key="16">
    <source>
        <dbReference type="EMBL" id="OAQ83146.1"/>
    </source>
</evidence>
<accession>A0A179GYT6</accession>
<keyword evidence="6 11" id="KW-0472">Membrane</keyword>
<dbReference type="InterPro" id="IPR033682">
    <property type="entry name" value="PFA4"/>
</dbReference>
<feature type="region of interest" description="Disordered" evidence="13">
    <location>
        <begin position="362"/>
        <end position="425"/>
    </location>
</feature>
<feature type="region of interest" description="Disordered" evidence="13">
    <location>
        <begin position="323"/>
        <end position="348"/>
    </location>
</feature>
<dbReference type="GO" id="GO:0005789">
    <property type="term" value="C:endoplasmic reticulum membrane"/>
    <property type="evidence" value="ECO:0007669"/>
    <property type="project" value="UniProtKB-SubCell"/>
</dbReference>
<dbReference type="AlphaFoldDB" id="A0A179GYT6"/>
<dbReference type="PROSITE" id="PS50216">
    <property type="entry name" value="DHHC"/>
    <property type="match status" value="1"/>
</dbReference>
<keyword evidence="7 11" id="KW-0564">Palmitate</keyword>
<keyword evidence="4 11" id="KW-0256">Endoplasmic reticulum</keyword>
<evidence type="ECO:0000256" key="5">
    <source>
        <dbReference type="ARBA" id="ARBA00022989"/>
    </source>
</evidence>
<dbReference type="InterPro" id="IPR039859">
    <property type="entry name" value="PFA4/ZDH16/20/ERF2-like"/>
</dbReference>
<dbReference type="Proteomes" id="UP000078340">
    <property type="component" value="Unassembled WGS sequence"/>
</dbReference>
<keyword evidence="9 11" id="KW-0012">Acyltransferase</keyword>
<keyword evidence="8 11" id="KW-0449">Lipoprotein</keyword>
<evidence type="ECO:0000256" key="12">
    <source>
        <dbReference type="RuleBase" id="RU079119"/>
    </source>
</evidence>
<dbReference type="GeneID" id="28891071"/>
<sequence>MAGFNDAPLIQNLAVPAVCLLIAFLSYFSQYLFHNSTLEPGPPSTHESVVFNTLLLCLWYTYFKAVTVDPGRYDFTDRVIEAEGSWCKKCNAPKPLRAHHCRHCGRCIPKMDHHCPWTRNCVSMTTFPHFLRFLVFANISLWMLGTLLWQRFYSLWEARHMPAYLGPTIEALVGLALTSLICFFTTLALGIMLISTLKSWIFNCTMIEGWELDRHEAVLDRAGRDWWDITGPDGETFRFEKVEFPYDIGFFSNMAQGMGTPNVLLWFFPLAGNPSVSRDNKGSGWTWEENGFNRIEGMWPPPDPEKLRRAARPWPAARRNYGAELRDANLGPEERKKAFRERQEQDERRKKTLLAELEEVDGFDMMNDDGDDIDDLYDQDSHDSAEWANSDGERLRDFGVDEDAEDADAADPGAPNDDDVPLGELLRRRKVLHKDDLS</sequence>
<feature type="transmembrane region" description="Helical" evidence="11 12">
    <location>
        <begin position="12"/>
        <end position="33"/>
    </location>
</feature>
<evidence type="ECO:0000313" key="15">
    <source>
        <dbReference type="EMBL" id="OAQ75997.1"/>
    </source>
</evidence>
<feature type="active site" description="S-palmitoyl cysteine intermediate" evidence="11">
    <location>
        <position position="115"/>
    </location>
</feature>
<name>A0A179GYT6_PURLI</name>
<dbReference type="KEGG" id="plj:28891071"/>
<comment type="domain">
    <text evidence="11 12">The DHHC domain is required for palmitoyltransferase activity.</text>
</comment>
<evidence type="ECO:0000256" key="6">
    <source>
        <dbReference type="ARBA" id="ARBA00023136"/>
    </source>
</evidence>
<evidence type="ECO:0000256" key="1">
    <source>
        <dbReference type="ARBA" id="ARBA00004141"/>
    </source>
</evidence>
<evidence type="ECO:0000256" key="3">
    <source>
        <dbReference type="ARBA" id="ARBA00022692"/>
    </source>
</evidence>
<evidence type="ECO:0000256" key="11">
    <source>
        <dbReference type="HAMAP-Rule" id="MF_03199"/>
    </source>
</evidence>
<evidence type="ECO:0000256" key="8">
    <source>
        <dbReference type="ARBA" id="ARBA00023288"/>
    </source>
</evidence>
<dbReference type="EMBL" id="LSBH01000007">
    <property type="protein sequence ID" value="OAQ75997.1"/>
    <property type="molecule type" value="Genomic_DNA"/>
</dbReference>
<gene>
    <name evidence="11" type="primary">PFA4</name>
    <name evidence="15" type="ORF">VFPBJ_08357</name>
    <name evidence="16" type="ORF">VFPFJ_08949</name>
</gene>
<dbReference type="EC" id="2.3.1.225" evidence="11"/>
<dbReference type="HAMAP" id="MF_03199">
    <property type="entry name" value="DHHC_PAT_PFA4"/>
    <property type="match status" value="1"/>
</dbReference>
<dbReference type="RefSeq" id="XP_018175774.1">
    <property type="nucleotide sequence ID" value="XM_018326022.1"/>
</dbReference>
<comment type="catalytic activity">
    <reaction evidence="10 11 12">
        <text>L-cysteinyl-[protein] + hexadecanoyl-CoA = S-hexadecanoyl-L-cysteinyl-[protein] + CoA</text>
        <dbReference type="Rhea" id="RHEA:36683"/>
        <dbReference type="Rhea" id="RHEA-COMP:10131"/>
        <dbReference type="Rhea" id="RHEA-COMP:11032"/>
        <dbReference type="ChEBI" id="CHEBI:29950"/>
        <dbReference type="ChEBI" id="CHEBI:57287"/>
        <dbReference type="ChEBI" id="CHEBI:57379"/>
        <dbReference type="ChEBI" id="CHEBI:74151"/>
        <dbReference type="EC" id="2.3.1.225"/>
    </reaction>
</comment>
<dbReference type="InterPro" id="IPR001594">
    <property type="entry name" value="Palmitoyltrfase_DHHC"/>
</dbReference>
<protein>
    <recommendedName>
        <fullName evidence="11">Palmitoyltransferase PFA4</fullName>
        <ecNumber evidence="11">2.3.1.225</ecNumber>
    </recommendedName>
    <alternativeName>
        <fullName evidence="11">Protein S-acyltransferase</fullName>
        <shortName evidence="11">PAT</shortName>
    </alternativeName>
    <alternativeName>
        <fullName evidence="11">Protein fatty acyltransferase 4</fullName>
    </alternativeName>
</protein>
<dbReference type="Proteomes" id="UP000078240">
    <property type="component" value="Unassembled WGS sequence"/>
</dbReference>
<dbReference type="OMA" id="WEIERHK"/>
<feature type="compositionally biased region" description="Basic and acidic residues" evidence="13">
    <location>
        <begin position="379"/>
        <end position="399"/>
    </location>
</feature>